<dbReference type="EMBL" id="JBFNXX010000015">
    <property type="protein sequence ID" value="MEW9921393.1"/>
    <property type="molecule type" value="Genomic_DNA"/>
</dbReference>
<feature type="domain" description="HTH lysR-type" evidence="5">
    <location>
        <begin position="1"/>
        <end position="58"/>
    </location>
</feature>
<evidence type="ECO:0000259" key="5">
    <source>
        <dbReference type="PROSITE" id="PS50931"/>
    </source>
</evidence>
<dbReference type="InterPro" id="IPR000847">
    <property type="entry name" value="LysR_HTH_N"/>
</dbReference>
<organism evidence="6 7">
    <name type="scientific">Sulfitobacter sediminis</name>
    <dbReference type="NCBI Taxonomy" id="3234186"/>
    <lineage>
        <taxon>Bacteria</taxon>
        <taxon>Pseudomonadati</taxon>
        <taxon>Pseudomonadota</taxon>
        <taxon>Alphaproteobacteria</taxon>
        <taxon>Rhodobacterales</taxon>
        <taxon>Roseobacteraceae</taxon>
        <taxon>Sulfitobacter</taxon>
    </lineage>
</organism>
<comment type="caution">
    <text evidence="6">The sequence shown here is derived from an EMBL/GenBank/DDBJ whole genome shotgun (WGS) entry which is preliminary data.</text>
</comment>
<evidence type="ECO:0000256" key="2">
    <source>
        <dbReference type="ARBA" id="ARBA00023015"/>
    </source>
</evidence>
<comment type="similarity">
    <text evidence="1">Belongs to the LysR transcriptional regulatory family.</text>
</comment>
<dbReference type="PANTHER" id="PTHR30126:SF2">
    <property type="entry name" value="HTH-TYPE TRANSCRIPTIONAL REGULATOR YJIE"/>
    <property type="match status" value="1"/>
</dbReference>
<gene>
    <name evidence="6" type="ORF">AB2B41_17425</name>
</gene>
<dbReference type="InterPro" id="IPR036388">
    <property type="entry name" value="WH-like_DNA-bd_sf"/>
</dbReference>
<accession>A0ABV3RS46</accession>
<dbReference type="Pfam" id="PF00126">
    <property type="entry name" value="HTH_1"/>
    <property type="match status" value="1"/>
</dbReference>
<dbReference type="Proteomes" id="UP001556098">
    <property type="component" value="Unassembled WGS sequence"/>
</dbReference>
<protein>
    <submittedName>
        <fullName evidence="6">LysR family transcriptional regulator</fullName>
    </submittedName>
</protein>
<dbReference type="InterPro" id="IPR005119">
    <property type="entry name" value="LysR_subst-bd"/>
</dbReference>
<keyword evidence="4" id="KW-0804">Transcription</keyword>
<evidence type="ECO:0000256" key="4">
    <source>
        <dbReference type="ARBA" id="ARBA00023163"/>
    </source>
</evidence>
<dbReference type="RefSeq" id="WP_367879093.1">
    <property type="nucleotide sequence ID" value="NZ_JBFNXX010000015.1"/>
</dbReference>
<reference evidence="6 7" key="1">
    <citation type="submission" date="2024-07" db="EMBL/GenBank/DDBJ databases">
        <title>Marimonas sp.nov., isolated from tidal-flat sediment.</title>
        <authorList>
            <person name="Jayan J.N."/>
            <person name="Lee S.S."/>
        </authorList>
    </citation>
    <scope>NUCLEOTIDE SEQUENCE [LARGE SCALE GENOMIC DNA]</scope>
    <source>
        <strain evidence="6 7">MJW-29</strain>
    </source>
</reference>
<dbReference type="PROSITE" id="PS50931">
    <property type="entry name" value="HTH_LYSR"/>
    <property type="match status" value="1"/>
</dbReference>
<dbReference type="PANTHER" id="PTHR30126">
    <property type="entry name" value="HTH-TYPE TRANSCRIPTIONAL REGULATOR"/>
    <property type="match status" value="1"/>
</dbReference>
<evidence type="ECO:0000256" key="3">
    <source>
        <dbReference type="ARBA" id="ARBA00023125"/>
    </source>
</evidence>
<keyword evidence="3" id="KW-0238">DNA-binding</keyword>
<dbReference type="Pfam" id="PF03466">
    <property type="entry name" value="LysR_substrate"/>
    <property type="match status" value="1"/>
</dbReference>
<keyword evidence="2" id="KW-0805">Transcription regulation</keyword>
<dbReference type="SUPFAM" id="SSF46785">
    <property type="entry name" value="Winged helix' DNA-binding domain"/>
    <property type="match status" value="1"/>
</dbReference>
<proteinExistence type="inferred from homology"/>
<keyword evidence="7" id="KW-1185">Reference proteome</keyword>
<name>A0ABV3RS46_9RHOB</name>
<evidence type="ECO:0000256" key="1">
    <source>
        <dbReference type="ARBA" id="ARBA00009437"/>
    </source>
</evidence>
<evidence type="ECO:0000313" key="6">
    <source>
        <dbReference type="EMBL" id="MEW9921393.1"/>
    </source>
</evidence>
<dbReference type="SUPFAM" id="SSF53850">
    <property type="entry name" value="Periplasmic binding protein-like II"/>
    <property type="match status" value="1"/>
</dbReference>
<dbReference type="Gene3D" id="1.10.10.10">
    <property type="entry name" value="Winged helix-like DNA-binding domain superfamily/Winged helix DNA-binding domain"/>
    <property type="match status" value="1"/>
</dbReference>
<evidence type="ECO:0000313" key="7">
    <source>
        <dbReference type="Proteomes" id="UP001556098"/>
    </source>
</evidence>
<dbReference type="InterPro" id="IPR036390">
    <property type="entry name" value="WH_DNA-bd_sf"/>
</dbReference>
<sequence>MDLSLFDDVLVLLEEGNMSRAARRRNVTQPAFSRRIQSFENWLGRRIVKRTANRVEIEPALFENTFELQALVGHVKALRRRIAGYDPARSTVTVAAQHSLIVSTFPDFAATALAESPGLDFRLRAANHNDCISLFLSGEASLLMCYERDGGNPMPFDDSIRRAVWGRDRLVPVVGGPLRFSLGTRGNPPPDAPVIRYPPGSFFAELLADGSSSYASHLGRTVAESAFTAGIKEMALLGLGRAWLPMSLVYNEVQSGTLLVCSGDVETLPLRISLFARPSDPVAMRLCALR</sequence>